<keyword evidence="3" id="KW-0819">tRNA processing</keyword>
<dbReference type="SUPFAM" id="SSF81891">
    <property type="entry name" value="Poly A polymerase C-terminal region-like"/>
    <property type="match status" value="1"/>
</dbReference>
<dbReference type="InterPro" id="IPR050264">
    <property type="entry name" value="Bact_CCA-adding_enz_type3_sf"/>
</dbReference>
<comment type="similarity">
    <text evidence="8">Belongs to the tRNA nucleotidyltransferase/poly(A) polymerase family.</text>
</comment>
<dbReference type="Pfam" id="PF01743">
    <property type="entry name" value="PolyA_pol"/>
    <property type="match status" value="1"/>
</dbReference>
<keyword evidence="7" id="KW-0460">Magnesium</keyword>
<keyword evidence="6" id="KW-0547">Nucleotide-binding</keyword>
<gene>
    <name evidence="11" type="ORF">RPR59_10920</name>
</gene>
<keyword evidence="2 8" id="KW-0808">Transferase</keyword>
<reference evidence="11 12" key="1">
    <citation type="submission" date="2023-09" db="EMBL/GenBank/DDBJ databases">
        <authorList>
            <person name="Rey-Velasco X."/>
        </authorList>
    </citation>
    <scope>NUCLEOTIDE SEQUENCE [LARGE SCALE GENOMIC DNA]</scope>
    <source>
        <strain evidence="11 12">W311</strain>
    </source>
</reference>
<dbReference type="SUPFAM" id="SSF81301">
    <property type="entry name" value="Nucleotidyltransferase"/>
    <property type="match status" value="1"/>
</dbReference>
<evidence type="ECO:0000259" key="9">
    <source>
        <dbReference type="Pfam" id="PF01743"/>
    </source>
</evidence>
<keyword evidence="5" id="KW-0479">Metal-binding</keyword>
<dbReference type="RefSeq" id="WP_313913953.1">
    <property type="nucleotide sequence ID" value="NZ_CP135076.1"/>
</dbReference>
<evidence type="ECO:0000313" key="12">
    <source>
        <dbReference type="Proteomes" id="UP001302249"/>
    </source>
</evidence>
<evidence type="ECO:0000256" key="8">
    <source>
        <dbReference type="RuleBase" id="RU003953"/>
    </source>
</evidence>
<proteinExistence type="inferred from homology"/>
<dbReference type="InterPro" id="IPR043519">
    <property type="entry name" value="NT_sf"/>
</dbReference>
<feature type="domain" description="Poly A polymerase head" evidence="9">
    <location>
        <begin position="29"/>
        <end position="152"/>
    </location>
</feature>
<dbReference type="Proteomes" id="UP001302249">
    <property type="component" value="Chromosome"/>
</dbReference>
<keyword evidence="12" id="KW-1185">Reference proteome</keyword>
<keyword evidence="4" id="KW-0548">Nucleotidyltransferase</keyword>
<protein>
    <submittedName>
        <fullName evidence="11">CCA tRNA nucleotidyltransferase</fullName>
    </submittedName>
</protein>
<keyword evidence="8" id="KW-0694">RNA-binding</keyword>
<feature type="domain" description="tRNA nucleotidyltransferase/poly(A) polymerase RNA and SrmB- binding" evidence="10">
    <location>
        <begin position="183"/>
        <end position="240"/>
    </location>
</feature>
<dbReference type="Gene3D" id="3.30.460.10">
    <property type="entry name" value="Beta Polymerase, domain 2"/>
    <property type="match status" value="1"/>
</dbReference>
<dbReference type="Gene3D" id="1.10.3090.10">
    <property type="entry name" value="cca-adding enzyme, domain 2"/>
    <property type="match status" value="1"/>
</dbReference>
<dbReference type="CDD" id="cd05398">
    <property type="entry name" value="NT_ClassII-CCAase"/>
    <property type="match status" value="1"/>
</dbReference>
<evidence type="ECO:0000259" key="10">
    <source>
        <dbReference type="Pfam" id="PF12627"/>
    </source>
</evidence>
<evidence type="ECO:0000256" key="5">
    <source>
        <dbReference type="ARBA" id="ARBA00022723"/>
    </source>
</evidence>
<dbReference type="EMBL" id="CP135076">
    <property type="protein sequence ID" value="WNO52967.1"/>
    <property type="molecule type" value="Genomic_DNA"/>
</dbReference>
<evidence type="ECO:0000256" key="3">
    <source>
        <dbReference type="ARBA" id="ARBA00022694"/>
    </source>
</evidence>
<dbReference type="PANTHER" id="PTHR46173:SF1">
    <property type="entry name" value="CCA TRNA NUCLEOTIDYLTRANSFERASE 1, MITOCHONDRIAL"/>
    <property type="match status" value="1"/>
</dbReference>
<dbReference type="InterPro" id="IPR002646">
    <property type="entry name" value="PolA_pol_head_dom"/>
</dbReference>
<comment type="cofactor">
    <cofactor evidence="1">
        <name>Mg(2+)</name>
        <dbReference type="ChEBI" id="CHEBI:18420"/>
    </cofactor>
</comment>
<organism evidence="11 12">
    <name type="scientific">Stakelama saccharophila</name>
    <dbReference type="NCBI Taxonomy" id="3075605"/>
    <lineage>
        <taxon>Bacteria</taxon>
        <taxon>Pseudomonadati</taxon>
        <taxon>Pseudomonadota</taxon>
        <taxon>Alphaproteobacteria</taxon>
        <taxon>Sphingomonadales</taxon>
        <taxon>Sphingomonadaceae</taxon>
        <taxon>Stakelama</taxon>
    </lineage>
</organism>
<dbReference type="Pfam" id="PF12627">
    <property type="entry name" value="PolyA_pol_RNAbd"/>
    <property type="match status" value="1"/>
</dbReference>
<dbReference type="PANTHER" id="PTHR46173">
    <property type="entry name" value="CCA TRNA NUCLEOTIDYLTRANSFERASE 1, MITOCHONDRIAL"/>
    <property type="match status" value="1"/>
</dbReference>
<evidence type="ECO:0000256" key="1">
    <source>
        <dbReference type="ARBA" id="ARBA00001946"/>
    </source>
</evidence>
<evidence type="ECO:0000256" key="7">
    <source>
        <dbReference type="ARBA" id="ARBA00022842"/>
    </source>
</evidence>
<name>A0ABZ0B6V1_9SPHN</name>
<evidence type="ECO:0000313" key="11">
    <source>
        <dbReference type="EMBL" id="WNO52967.1"/>
    </source>
</evidence>
<evidence type="ECO:0000256" key="2">
    <source>
        <dbReference type="ARBA" id="ARBA00022679"/>
    </source>
</evidence>
<dbReference type="InterPro" id="IPR032828">
    <property type="entry name" value="PolyA_RNA-bd"/>
</dbReference>
<accession>A0ABZ0B6V1</accession>
<sequence length="404" mass="44187">MTALPDAPWRNRTGLDRLTRTLGAADGHARFVGGAVRDTLLGIDVADVDVATVHAPERVMELLQAAGIRAVPTGIAHGTVTAVLPSGPVEVTTLRRDVDTDGRRATVAFTDDWRADAARRDFTMNALYADPLTGEIFDYFGGLDDLERRHVRFIGEPLQRIAEDHLRILRFFRFLARFGDVPDPEGLAACVARANDLMALSRERIADELLKLLIARDAVKTVALMVERGILAPVLPEITAAEVERLARTVAREQSLGLKPAACRRLGALLPRDAAVAQSVAARLKLSKADRKRLENAVQPPEQGARADAYRLGVEFAVDRLINSELSDEMVAHRVAAVRDWTPPTMPIRGGEIIRRGISAGPDVARLVQAVERQWIEEDFPGPDRVAAIADALVDQALRSNRKS</sequence>
<evidence type="ECO:0000256" key="4">
    <source>
        <dbReference type="ARBA" id="ARBA00022695"/>
    </source>
</evidence>
<evidence type="ECO:0000256" key="6">
    <source>
        <dbReference type="ARBA" id="ARBA00022741"/>
    </source>
</evidence>